<name>A0A9U8EF99_BIOGL</name>
<dbReference type="PANTHER" id="PTHR46021:SF2">
    <property type="entry name" value="ARF-GAP WITH DUAL PH DOMAIN-CONTAINING PROTEIN 1"/>
    <property type="match status" value="1"/>
</dbReference>
<dbReference type="GeneID" id="106069914"/>
<dbReference type="Pfam" id="PF01412">
    <property type="entry name" value="ArfGap"/>
    <property type="match status" value="1"/>
</dbReference>
<keyword evidence="4" id="KW-0479">Metal-binding</keyword>
<sequence>MAERQRARLIELTQQDGNDHCADCGSKNPDWASCTIGVFVCNVCAGIHRSLGSSQSRIKSIRLDNWDRDQVQVMEMIGNNKAKEKYEMHVPSYYKRPTSQTVDVLKKEWILAKYQRLEFTDPDKQMSYNVAEKTGILWKLGRDRKQFAQRKFVLSRSENKLYYYVNEDNGKQKQPKAEADLDFLNAVFVPEKIGNPYGLQITYFKNGSTRNLFVYSENSKDIVDWFMCIRAAKWERRRIAFPDRDLTQLAEDLTKDFLAEGWLSKMGPKNEPFRRRWFTLDRRKLMYFEEPLNAFAKGEVFIGHKDGGYSITTGGEEGDRGSNSQNVNSSYCFTLHTPDRKFVLRAETQEEMHKWLLELQKVVEMPLTTQDSKLAGLLVPKKSSNSFRLIKR</sequence>
<dbReference type="CDD" id="cd01251">
    <property type="entry name" value="PH2_ADAP"/>
    <property type="match status" value="1"/>
</dbReference>
<dbReference type="InterPro" id="IPR052589">
    <property type="entry name" value="Arf-GAP_dual-PH_domain"/>
</dbReference>
<evidence type="ECO:0000256" key="5">
    <source>
        <dbReference type="ARBA" id="ARBA00022737"/>
    </source>
</evidence>
<dbReference type="AlphaFoldDB" id="A0A9U8EF99"/>
<protein>
    <submittedName>
        <fullName evidence="12">Arf-GAP with dual PH domain-containing protein 1-like</fullName>
    </submittedName>
</protein>
<keyword evidence="3" id="KW-0963">Cytoplasm</keyword>
<evidence type="ECO:0000256" key="7">
    <source>
        <dbReference type="ARBA" id="ARBA00022833"/>
    </source>
</evidence>
<organism evidence="11 12">
    <name type="scientific">Biomphalaria glabrata</name>
    <name type="common">Bloodfluke planorb</name>
    <name type="synonym">Freshwater snail</name>
    <dbReference type="NCBI Taxonomy" id="6526"/>
    <lineage>
        <taxon>Eukaryota</taxon>
        <taxon>Metazoa</taxon>
        <taxon>Spiralia</taxon>
        <taxon>Lophotrochozoa</taxon>
        <taxon>Mollusca</taxon>
        <taxon>Gastropoda</taxon>
        <taxon>Heterobranchia</taxon>
        <taxon>Euthyneura</taxon>
        <taxon>Panpulmonata</taxon>
        <taxon>Hygrophila</taxon>
        <taxon>Lymnaeoidea</taxon>
        <taxon>Planorbidae</taxon>
        <taxon>Biomphalaria</taxon>
    </lineage>
</organism>
<evidence type="ECO:0000256" key="4">
    <source>
        <dbReference type="ARBA" id="ARBA00022723"/>
    </source>
</evidence>
<dbReference type="OMA" id="YYNRNDA"/>
<keyword evidence="11" id="KW-1185">Reference proteome</keyword>
<dbReference type="PROSITE" id="PS50003">
    <property type="entry name" value="PH_DOMAIN"/>
    <property type="match status" value="2"/>
</dbReference>
<dbReference type="GO" id="GO:0008270">
    <property type="term" value="F:zinc ion binding"/>
    <property type="evidence" value="ECO:0007669"/>
    <property type="project" value="UniProtKB-KW"/>
</dbReference>
<reference evidence="12" key="1">
    <citation type="submission" date="2025-08" db="UniProtKB">
        <authorList>
            <consortium name="RefSeq"/>
        </authorList>
    </citation>
    <scope>IDENTIFICATION</scope>
</reference>
<dbReference type="SMART" id="SM00233">
    <property type="entry name" value="PH"/>
    <property type="match status" value="2"/>
</dbReference>
<dbReference type="InterPro" id="IPR037849">
    <property type="entry name" value="PH1_ADAP"/>
</dbReference>
<evidence type="ECO:0000259" key="9">
    <source>
        <dbReference type="PROSITE" id="PS50003"/>
    </source>
</evidence>
<feature type="domain" description="Arf-GAP" evidence="10">
    <location>
        <begin position="6"/>
        <end position="127"/>
    </location>
</feature>
<proteinExistence type="predicted"/>
<dbReference type="SUPFAM" id="SSF50729">
    <property type="entry name" value="PH domain-like"/>
    <property type="match status" value="2"/>
</dbReference>
<dbReference type="PANTHER" id="PTHR46021">
    <property type="entry name" value="ARF-GAP WITH DUAL PH DOMAIN-CONTAINING PROTEIN 1-LIKE PROTEIN"/>
    <property type="match status" value="1"/>
</dbReference>
<dbReference type="KEGG" id="bgt:106069914"/>
<dbReference type="FunFam" id="1.10.220.150:FF:000011">
    <property type="entry name" value="Arf-GAP with dual PH domain-containing protein 1"/>
    <property type="match status" value="1"/>
</dbReference>
<dbReference type="GO" id="GO:0005886">
    <property type="term" value="C:plasma membrane"/>
    <property type="evidence" value="ECO:0007669"/>
    <property type="project" value="TreeGrafter"/>
</dbReference>
<dbReference type="OrthoDB" id="10266696at2759"/>
<keyword evidence="7" id="KW-0862">Zinc</keyword>
<evidence type="ECO:0000256" key="2">
    <source>
        <dbReference type="ARBA" id="ARBA00022468"/>
    </source>
</evidence>
<dbReference type="Pfam" id="PF00169">
    <property type="entry name" value="PH"/>
    <property type="match status" value="2"/>
</dbReference>
<dbReference type="SUPFAM" id="SSF57863">
    <property type="entry name" value="ArfGap/RecO-like zinc finger"/>
    <property type="match status" value="1"/>
</dbReference>
<dbReference type="GO" id="GO:0005096">
    <property type="term" value="F:GTPase activator activity"/>
    <property type="evidence" value="ECO:0007669"/>
    <property type="project" value="UniProtKB-KW"/>
</dbReference>
<dbReference type="InterPro" id="IPR038508">
    <property type="entry name" value="ArfGAP_dom_sf"/>
</dbReference>
<keyword evidence="6 8" id="KW-0863">Zinc-finger</keyword>
<dbReference type="InterPro" id="IPR001164">
    <property type="entry name" value="ArfGAP_dom"/>
</dbReference>
<keyword evidence="5" id="KW-0677">Repeat</keyword>
<dbReference type="PRINTS" id="PR00405">
    <property type="entry name" value="REVINTRACTNG"/>
</dbReference>
<evidence type="ECO:0000259" key="10">
    <source>
        <dbReference type="PROSITE" id="PS50115"/>
    </source>
</evidence>
<evidence type="ECO:0000256" key="1">
    <source>
        <dbReference type="ARBA" id="ARBA00004496"/>
    </source>
</evidence>
<feature type="domain" description="PH" evidence="9">
    <location>
        <begin position="256"/>
        <end position="364"/>
    </location>
</feature>
<dbReference type="GO" id="GO:0005547">
    <property type="term" value="F:phosphatidylinositol-3,4,5-trisphosphate binding"/>
    <property type="evidence" value="ECO:0007669"/>
    <property type="project" value="TreeGrafter"/>
</dbReference>
<evidence type="ECO:0000256" key="3">
    <source>
        <dbReference type="ARBA" id="ARBA00022490"/>
    </source>
</evidence>
<dbReference type="CDD" id="cd13252">
    <property type="entry name" value="PH1_ADAP"/>
    <property type="match status" value="1"/>
</dbReference>
<gene>
    <name evidence="12" type="primary">LOC106069914</name>
</gene>
<comment type="subcellular location">
    <subcellularLocation>
        <location evidence="1">Cytoplasm</location>
    </subcellularLocation>
</comment>
<dbReference type="FunFam" id="2.30.29.30:FF:000080">
    <property type="entry name" value="Arf-GAP with dual PH domain-containing protein 1"/>
    <property type="match status" value="1"/>
</dbReference>
<evidence type="ECO:0000313" key="11">
    <source>
        <dbReference type="Proteomes" id="UP001165740"/>
    </source>
</evidence>
<dbReference type="GO" id="GO:1902936">
    <property type="term" value="F:phosphatidylinositol bisphosphate binding"/>
    <property type="evidence" value="ECO:0007669"/>
    <property type="project" value="InterPro"/>
</dbReference>
<keyword evidence="2" id="KW-0343">GTPase activation</keyword>
<dbReference type="RefSeq" id="XP_013085145.2">
    <property type="nucleotide sequence ID" value="XM_013229691.2"/>
</dbReference>
<dbReference type="Proteomes" id="UP001165740">
    <property type="component" value="Chromosome 2"/>
</dbReference>
<dbReference type="FunFam" id="2.30.29.30:FF:000099">
    <property type="entry name" value="Arf-GAP with dual PH domain-containing protein 1"/>
    <property type="match status" value="1"/>
</dbReference>
<dbReference type="InterPro" id="IPR011993">
    <property type="entry name" value="PH-like_dom_sf"/>
</dbReference>
<dbReference type="InterPro" id="IPR037278">
    <property type="entry name" value="ARFGAP/RecO"/>
</dbReference>
<dbReference type="SMART" id="SM00105">
    <property type="entry name" value="ArfGap"/>
    <property type="match status" value="1"/>
</dbReference>
<accession>A0A9U8EF99</accession>
<evidence type="ECO:0000256" key="6">
    <source>
        <dbReference type="ARBA" id="ARBA00022771"/>
    </source>
</evidence>
<dbReference type="Gene3D" id="2.30.29.30">
    <property type="entry name" value="Pleckstrin-homology domain (PH domain)/Phosphotyrosine-binding domain (PTB)"/>
    <property type="match status" value="2"/>
</dbReference>
<dbReference type="InterPro" id="IPR037851">
    <property type="entry name" value="PH2_ADAP"/>
</dbReference>
<dbReference type="CDD" id="cd08832">
    <property type="entry name" value="ArfGap_ADAP"/>
    <property type="match status" value="1"/>
</dbReference>
<feature type="domain" description="PH" evidence="9">
    <location>
        <begin position="130"/>
        <end position="234"/>
    </location>
</feature>
<dbReference type="Gene3D" id="1.10.220.150">
    <property type="entry name" value="Arf GTPase activating protein"/>
    <property type="match status" value="1"/>
</dbReference>
<dbReference type="InterPro" id="IPR001849">
    <property type="entry name" value="PH_domain"/>
</dbReference>
<dbReference type="PROSITE" id="PS50115">
    <property type="entry name" value="ARFGAP"/>
    <property type="match status" value="1"/>
</dbReference>
<evidence type="ECO:0000256" key="8">
    <source>
        <dbReference type="PROSITE-ProRule" id="PRU00288"/>
    </source>
</evidence>
<evidence type="ECO:0000313" key="12">
    <source>
        <dbReference type="RefSeq" id="XP_013085145.2"/>
    </source>
</evidence>
<dbReference type="GO" id="GO:0005737">
    <property type="term" value="C:cytoplasm"/>
    <property type="evidence" value="ECO:0007669"/>
    <property type="project" value="UniProtKB-SubCell"/>
</dbReference>